<dbReference type="PROSITE" id="PS50005">
    <property type="entry name" value="TPR"/>
    <property type="match status" value="1"/>
</dbReference>
<sequence>MILIAGLLHGPAAMAGPNDLETLGSDPTTALYSGNVLLNQGKYEKALAVFRPSAESDPAAALGAGLCLWKLNRSAEAAPFLRRAKAAFPDNPSLQRALYAVEQDEIQELREQLLRVEDPAARRDLYRKLAVLHESSWQWEEAARTFLLSLPANPDEGQLIRAAWLHKMARSYRSAADVYLKAARHSSQPQFALQWAAECLILARQFDEAEKVLTTLRARFPGPDVEWLWADLHRARGERAKAAGVLSELVRHYQREIRAKRDIEANRFRLAKANLLGADPETGKRQLDQLAGRWGTPDADLDELRASYYEERQQYLPAIALYRRHPNHVAMQVKLGHALARAHRPAAAQRHFADLMARFPHCPEVIEGWQAYGNYRTWEASYRLTRLDYGDYKDPRDLHTVMVTHDSEKANSTFAFTRTNTHASTGAFDFAENLLGLRLRRRLAETGQAQVHLMVFQNNDWLTDNGWVFGGKYSRVARERFHWSAELDSANFPDLNAIQSSLALIFHHHPHWSSTLGLDASFLQGAEAGRAETRTPAGLRTTVEYHDHNATIALTALFGQRILYVDSEGLFAPLHGFDTYRQGGRLSIRQKAQNLDLFLDLGVHEVTAKYLRQSKEPLWKAAEVDYRLQTISAGASLRFF</sequence>
<proteinExistence type="predicted"/>
<dbReference type="InterPro" id="IPR011990">
    <property type="entry name" value="TPR-like_helical_dom_sf"/>
</dbReference>
<feature type="repeat" description="TPR" evidence="1">
    <location>
        <begin position="27"/>
        <end position="60"/>
    </location>
</feature>
<protein>
    <submittedName>
        <fullName evidence="2">Uncharacterized protein</fullName>
    </submittedName>
</protein>
<name>A0A367ZM24_9BACT</name>
<dbReference type="Gene3D" id="1.25.40.10">
    <property type="entry name" value="Tetratricopeptide repeat domain"/>
    <property type="match status" value="2"/>
</dbReference>
<evidence type="ECO:0000313" key="2">
    <source>
        <dbReference type="EMBL" id="RCK79076.1"/>
    </source>
</evidence>
<comment type="caution">
    <text evidence="2">The sequence shown here is derived from an EMBL/GenBank/DDBJ whole genome shotgun (WGS) entry which is preliminary data.</text>
</comment>
<dbReference type="Proteomes" id="UP000252355">
    <property type="component" value="Unassembled WGS sequence"/>
</dbReference>
<dbReference type="Pfam" id="PF13432">
    <property type="entry name" value="TPR_16"/>
    <property type="match status" value="1"/>
</dbReference>
<dbReference type="InterPro" id="IPR019734">
    <property type="entry name" value="TPR_rpt"/>
</dbReference>
<organism evidence="2 3">
    <name type="scientific">Candidatus Ozemobacter sibiricus</name>
    <dbReference type="NCBI Taxonomy" id="2268124"/>
    <lineage>
        <taxon>Bacteria</taxon>
        <taxon>Candidatus Ozemobacteria</taxon>
        <taxon>Candidatus Ozemobacterales</taxon>
        <taxon>Candidatus Ozemobacteraceae</taxon>
        <taxon>Candidatus Ozemobacter</taxon>
    </lineage>
</organism>
<evidence type="ECO:0000313" key="3">
    <source>
        <dbReference type="Proteomes" id="UP000252355"/>
    </source>
</evidence>
<dbReference type="AlphaFoldDB" id="A0A367ZM24"/>
<accession>A0A367ZM24</accession>
<dbReference type="SUPFAM" id="SSF48452">
    <property type="entry name" value="TPR-like"/>
    <property type="match status" value="2"/>
</dbReference>
<keyword evidence="1" id="KW-0802">TPR repeat</keyword>
<gene>
    <name evidence="2" type="ORF">OZSIB_0418</name>
</gene>
<evidence type="ECO:0000256" key="1">
    <source>
        <dbReference type="PROSITE-ProRule" id="PRU00339"/>
    </source>
</evidence>
<dbReference type="EMBL" id="QOQW01000016">
    <property type="protein sequence ID" value="RCK79076.1"/>
    <property type="molecule type" value="Genomic_DNA"/>
</dbReference>
<reference evidence="2 3" key="1">
    <citation type="submission" date="2018-05" db="EMBL/GenBank/DDBJ databases">
        <title>A metagenomic window into the 2 km-deep terrestrial subsurface aquifer revealed taxonomically and functionally diverse microbial community comprising novel uncultured bacterial lineages.</title>
        <authorList>
            <person name="Kadnikov V.V."/>
            <person name="Mardanov A.V."/>
            <person name="Beletsky A.V."/>
            <person name="Banks D."/>
            <person name="Pimenov N.V."/>
            <person name="Frank Y.A."/>
            <person name="Karnachuk O.V."/>
            <person name="Ravin N.V."/>
        </authorList>
    </citation>
    <scope>NUCLEOTIDE SEQUENCE [LARGE SCALE GENOMIC DNA]</scope>
    <source>
        <strain evidence="2">BY5</strain>
    </source>
</reference>